<keyword evidence="1 5" id="KW-0949">S-adenosyl-L-methionine</keyword>
<keyword evidence="8" id="KW-1185">Reference proteome</keyword>
<dbReference type="GO" id="GO:0051536">
    <property type="term" value="F:iron-sulfur cluster binding"/>
    <property type="evidence" value="ECO:0007669"/>
    <property type="project" value="UniProtKB-KW"/>
</dbReference>
<dbReference type="InterPro" id="IPR013785">
    <property type="entry name" value="Aldolase_TIM"/>
</dbReference>
<dbReference type="PIRSF" id="PIRSF004869">
    <property type="entry name" value="PflX_prd"/>
    <property type="match status" value="1"/>
</dbReference>
<evidence type="ECO:0000256" key="4">
    <source>
        <dbReference type="ARBA" id="ARBA00023014"/>
    </source>
</evidence>
<reference evidence="7 8" key="1">
    <citation type="submission" date="2018-10" db="EMBL/GenBank/DDBJ databases">
        <title>Draft Genome Sequence of Anaerotignum sp. KCTC 15736.</title>
        <authorList>
            <person name="Choi S.H."/>
            <person name="Kim J.S."/>
            <person name="Kang S.W."/>
            <person name="Lee J.S."/>
            <person name="Park S.H."/>
        </authorList>
    </citation>
    <scope>NUCLEOTIDE SEQUENCE [LARGE SCALE GENOMIC DNA]</scope>
    <source>
        <strain evidence="7 8">KCTC 15736</strain>
    </source>
</reference>
<dbReference type="InterPro" id="IPR007197">
    <property type="entry name" value="rSAM"/>
</dbReference>
<dbReference type="AlphaFoldDB" id="A0A401LDX3"/>
<organism evidence="7 8">
    <name type="scientific">Anaerotignum faecicola</name>
    <dbReference type="NCBI Taxonomy" id="2358141"/>
    <lineage>
        <taxon>Bacteria</taxon>
        <taxon>Bacillati</taxon>
        <taxon>Bacillota</taxon>
        <taxon>Clostridia</taxon>
        <taxon>Lachnospirales</taxon>
        <taxon>Anaerotignaceae</taxon>
        <taxon>Anaerotignum</taxon>
    </lineage>
</organism>
<dbReference type="InterPro" id="IPR016431">
    <property type="entry name" value="Pyrv-formate_lyase-activ_prd"/>
</dbReference>
<evidence type="ECO:0000313" key="8">
    <source>
        <dbReference type="Proteomes" id="UP000287361"/>
    </source>
</evidence>
<dbReference type="SUPFAM" id="SSF102114">
    <property type="entry name" value="Radical SAM enzymes"/>
    <property type="match status" value="1"/>
</dbReference>
<protein>
    <submittedName>
        <fullName evidence="7">Radical SAM family protein</fullName>
    </submittedName>
</protein>
<feature type="binding site" evidence="5">
    <location>
        <position position="65"/>
    </location>
    <ligand>
        <name>[4Fe-4S] cluster</name>
        <dbReference type="ChEBI" id="CHEBI:49883"/>
        <note>4Fe-4S-S-AdoMet</note>
    </ligand>
</feature>
<dbReference type="GO" id="GO:0046872">
    <property type="term" value="F:metal ion binding"/>
    <property type="evidence" value="ECO:0007669"/>
    <property type="project" value="UniProtKB-KW"/>
</dbReference>
<dbReference type="CDD" id="cd01335">
    <property type="entry name" value="Radical_SAM"/>
    <property type="match status" value="1"/>
</dbReference>
<evidence type="ECO:0000256" key="1">
    <source>
        <dbReference type="ARBA" id="ARBA00022691"/>
    </source>
</evidence>
<feature type="binding site" evidence="5">
    <location>
        <position position="72"/>
    </location>
    <ligand>
        <name>[4Fe-4S] cluster</name>
        <dbReference type="ChEBI" id="CHEBI:49883"/>
        <note>4Fe-4S-S-AdoMet</note>
    </ligand>
</feature>
<name>A0A401LDX3_9FIRM</name>
<keyword evidence="4 5" id="KW-0411">Iron-sulfur</keyword>
<dbReference type="InterPro" id="IPR040085">
    <property type="entry name" value="MJ0674-like"/>
</dbReference>
<comment type="caution">
    <text evidence="7">The sequence shown here is derived from an EMBL/GenBank/DDBJ whole genome shotgun (WGS) entry which is preliminary data.</text>
</comment>
<gene>
    <name evidence="7" type="ORF">KGMB03357_13910</name>
</gene>
<dbReference type="PANTHER" id="PTHR43075">
    <property type="entry name" value="FORMATE LYASE ACTIVATING ENZYME, PUTATIVE (AFU_ORTHOLOGUE AFUA_2G15630)-RELATED"/>
    <property type="match status" value="1"/>
</dbReference>
<dbReference type="GO" id="GO:0003824">
    <property type="term" value="F:catalytic activity"/>
    <property type="evidence" value="ECO:0007669"/>
    <property type="project" value="InterPro"/>
</dbReference>
<dbReference type="Proteomes" id="UP000287361">
    <property type="component" value="Unassembled WGS sequence"/>
</dbReference>
<dbReference type="SFLD" id="SFLDS00029">
    <property type="entry name" value="Radical_SAM"/>
    <property type="match status" value="1"/>
</dbReference>
<evidence type="ECO:0000256" key="5">
    <source>
        <dbReference type="PIRSR" id="PIRSR004869-50"/>
    </source>
</evidence>
<dbReference type="PANTHER" id="PTHR43075:SF1">
    <property type="entry name" value="FORMATE LYASE ACTIVATING ENZYME, PUTATIVE (AFU_ORTHOLOGUE AFUA_2G15630)-RELATED"/>
    <property type="match status" value="1"/>
</dbReference>
<dbReference type="EMBL" id="BHVZ01000002">
    <property type="protein sequence ID" value="GCB29730.1"/>
    <property type="molecule type" value="Genomic_DNA"/>
</dbReference>
<dbReference type="InterPro" id="IPR058240">
    <property type="entry name" value="rSAM_sf"/>
</dbReference>
<proteinExistence type="predicted"/>
<dbReference type="Gene3D" id="3.20.20.70">
    <property type="entry name" value="Aldolase class I"/>
    <property type="match status" value="1"/>
</dbReference>
<evidence type="ECO:0000256" key="3">
    <source>
        <dbReference type="ARBA" id="ARBA00023004"/>
    </source>
</evidence>
<evidence type="ECO:0000313" key="7">
    <source>
        <dbReference type="EMBL" id="GCB29730.1"/>
    </source>
</evidence>
<keyword evidence="3 5" id="KW-0408">Iron</keyword>
<evidence type="ECO:0000256" key="2">
    <source>
        <dbReference type="ARBA" id="ARBA00022723"/>
    </source>
</evidence>
<feature type="binding site" evidence="5">
    <location>
        <position position="69"/>
    </location>
    <ligand>
        <name>[4Fe-4S] cluster</name>
        <dbReference type="ChEBI" id="CHEBI:49883"/>
        <note>4Fe-4S-S-AdoMet</note>
    </ligand>
</feature>
<feature type="domain" description="Radical SAM core" evidence="6">
    <location>
        <begin position="60"/>
        <end position="189"/>
    </location>
</feature>
<dbReference type="SFLD" id="SFLDG01099">
    <property type="entry name" value="Uncharacterised_Radical_SAM_Su"/>
    <property type="match status" value="1"/>
</dbReference>
<evidence type="ECO:0000259" key="6">
    <source>
        <dbReference type="Pfam" id="PF04055"/>
    </source>
</evidence>
<dbReference type="Pfam" id="PF04055">
    <property type="entry name" value="Radical_SAM"/>
    <property type="match status" value="1"/>
</dbReference>
<comment type="cofactor">
    <cofactor evidence="5">
        <name>[4Fe-4S] cluster</name>
        <dbReference type="ChEBI" id="CHEBI:49883"/>
    </cofactor>
    <text evidence="5">Binds 1 [4Fe-4S] cluster. The cluster is coordinated with 3 cysteines and an exchangeable S-adenosyl-L-methionine.</text>
</comment>
<keyword evidence="2 5" id="KW-0479">Metal-binding</keyword>
<accession>A0A401LDX3</accession>
<sequence>MEKMKTALSHCEICPRGCGINRTAGKAGWCHAPLLPKVALVSGHLWEEPPISGTKGSGTIFFSHCNLGCVFCQNHTISQEGFGQEVSILRLAEIFLEQQERGFHNINLVSAVQFIPQVAKALESARAQGLRIPVVYNSNGYESLTGLRMLDGLVDIYLPDFKYWNNDLGVSYSHAPHYRETAAAAILEMRRQVPQDVFDAEGLLQKGLLLRHLILPGQYRDSMRILDWVRASLGEETLVSLMSQYTPLYRAKEIKALSRKLTTFEYEKVIDYFFEIGLKNGFMQKRSSATGEYTPTFDLSGVVAAESFMKREENHHD</sequence>